<gene>
    <name evidence="8" type="primary">arsC</name>
    <name evidence="8" type="ORF">OQ497_05445</name>
</gene>
<reference evidence="8 9" key="1">
    <citation type="submission" date="2022-11" db="EMBL/GenBank/DDBJ databases">
        <title>Genome sequencing of Acetobacter type strain.</title>
        <authorList>
            <person name="Heo J."/>
            <person name="Lee D."/>
            <person name="Han B.-H."/>
            <person name="Hong S.-B."/>
            <person name="Kwon S.-W."/>
        </authorList>
    </citation>
    <scope>NUCLEOTIDE SEQUENCE [LARGE SCALE GENOMIC DNA]</scope>
    <source>
        <strain evidence="8 9">KACC 21253</strain>
    </source>
</reference>
<evidence type="ECO:0000256" key="1">
    <source>
        <dbReference type="ARBA" id="ARBA00007198"/>
    </source>
</evidence>
<comment type="similarity">
    <text evidence="1 6 7">Belongs to the ArsC family.</text>
</comment>
<dbReference type="GO" id="GO:0008794">
    <property type="term" value="F:arsenate reductase (glutaredoxin) activity"/>
    <property type="evidence" value="ECO:0007669"/>
    <property type="project" value="UniProtKB-EC"/>
</dbReference>
<dbReference type="EMBL" id="JAPIUZ010000002">
    <property type="protein sequence ID" value="MCX2563408.1"/>
    <property type="molecule type" value="Genomic_DNA"/>
</dbReference>
<dbReference type="Proteomes" id="UP001301152">
    <property type="component" value="Unassembled WGS sequence"/>
</dbReference>
<evidence type="ECO:0000256" key="2">
    <source>
        <dbReference type="ARBA" id="ARBA00022849"/>
    </source>
</evidence>
<keyword evidence="3 7" id="KW-0560">Oxidoreductase</keyword>
<evidence type="ECO:0000256" key="6">
    <source>
        <dbReference type="PROSITE-ProRule" id="PRU01282"/>
    </source>
</evidence>
<comment type="caution">
    <text evidence="8">The sequence shown here is derived from an EMBL/GenBank/DDBJ whole genome shotgun (WGS) entry which is preliminary data.</text>
</comment>
<evidence type="ECO:0000313" key="8">
    <source>
        <dbReference type="EMBL" id="MCX2563408.1"/>
    </source>
</evidence>
<comment type="catalytic activity">
    <reaction evidence="7">
        <text>[glutaredoxin]-dithiol + arsenate + glutathione + H(+) = glutathionyl-S-S-[glutaredoxin] + arsenite + H2O</text>
        <dbReference type="Rhea" id="RHEA:22016"/>
        <dbReference type="Rhea" id="RHEA-COMP:10729"/>
        <dbReference type="Rhea" id="RHEA-COMP:17668"/>
        <dbReference type="ChEBI" id="CHEBI:15377"/>
        <dbReference type="ChEBI" id="CHEBI:15378"/>
        <dbReference type="ChEBI" id="CHEBI:29242"/>
        <dbReference type="ChEBI" id="CHEBI:29950"/>
        <dbReference type="ChEBI" id="CHEBI:48597"/>
        <dbReference type="ChEBI" id="CHEBI:57925"/>
        <dbReference type="ChEBI" id="CHEBI:146199"/>
        <dbReference type="EC" id="1.20.4.1"/>
    </reaction>
</comment>
<dbReference type="NCBIfam" id="TIGR00014">
    <property type="entry name" value="arsC"/>
    <property type="match status" value="1"/>
</dbReference>
<dbReference type="PANTHER" id="PTHR30041:SF5">
    <property type="entry name" value="ARSENATE REDUCTASE-RELATED"/>
    <property type="match status" value="1"/>
</dbReference>
<dbReference type="RefSeq" id="WP_086554300.1">
    <property type="nucleotide sequence ID" value="NZ_JAERKX010000004.1"/>
</dbReference>
<proteinExistence type="inferred from homology"/>
<dbReference type="InterPro" id="IPR006660">
    <property type="entry name" value="Arsenate_reductase-like"/>
</dbReference>
<dbReference type="CDD" id="cd03034">
    <property type="entry name" value="ArsC_ArsC"/>
    <property type="match status" value="1"/>
</dbReference>
<name>A0ABT3QDM7_9PROT</name>
<organism evidence="8 9">
    <name type="scientific">Acetobacter thailandicus</name>
    <dbReference type="NCBI Taxonomy" id="1502842"/>
    <lineage>
        <taxon>Bacteria</taxon>
        <taxon>Pseudomonadati</taxon>
        <taxon>Pseudomonadota</taxon>
        <taxon>Alphaproteobacteria</taxon>
        <taxon>Acetobacterales</taxon>
        <taxon>Acetobacteraceae</taxon>
        <taxon>Acetobacter</taxon>
    </lineage>
</organism>
<dbReference type="SUPFAM" id="SSF52833">
    <property type="entry name" value="Thioredoxin-like"/>
    <property type="match status" value="1"/>
</dbReference>
<dbReference type="PROSITE" id="PS51353">
    <property type="entry name" value="ARSC"/>
    <property type="match status" value="1"/>
</dbReference>
<dbReference type="Pfam" id="PF03960">
    <property type="entry name" value="ArsC"/>
    <property type="match status" value="1"/>
</dbReference>
<dbReference type="PANTHER" id="PTHR30041">
    <property type="entry name" value="ARSENATE REDUCTASE"/>
    <property type="match status" value="1"/>
</dbReference>
<protein>
    <recommendedName>
        <fullName evidence="5 7">Arsenate reductase</fullName>
        <ecNumber evidence="4 7">1.20.4.1</ecNumber>
    </recommendedName>
</protein>
<evidence type="ECO:0000256" key="4">
    <source>
        <dbReference type="ARBA" id="ARBA00038969"/>
    </source>
</evidence>
<dbReference type="InterPro" id="IPR036249">
    <property type="entry name" value="Thioredoxin-like_sf"/>
</dbReference>
<dbReference type="EC" id="1.20.4.1" evidence="4 7"/>
<evidence type="ECO:0000256" key="7">
    <source>
        <dbReference type="RuleBase" id="RU362029"/>
    </source>
</evidence>
<accession>A0ABT3QDM7</accession>
<evidence type="ECO:0000313" key="9">
    <source>
        <dbReference type="Proteomes" id="UP001301152"/>
    </source>
</evidence>
<evidence type="ECO:0000256" key="5">
    <source>
        <dbReference type="ARBA" id="ARBA00039879"/>
    </source>
</evidence>
<dbReference type="InterPro" id="IPR006659">
    <property type="entry name" value="Arsenate_reductase"/>
</dbReference>
<keyword evidence="9" id="KW-1185">Reference proteome</keyword>
<sequence>MTVTLYHNPACSTSRTVLNMIREAGTEPEIILYLKTPPTREQLNTMLATSNQPARTFVRPKGELYTSLNLADKSLSDESLLDAIAQHPELLNRPVVTTPLGTRVCRPKELLFEVLSNAEK</sequence>
<dbReference type="Gene3D" id="3.40.30.10">
    <property type="entry name" value="Glutaredoxin"/>
    <property type="match status" value="1"/>
</dbReference>
<evidence type="ECO:0000256" key="3">
    <source>
        <dbReference type="ARBA" id="ARBA00023002"/>
    </source>
</evidence>
<keyword evidence="2" id="KW-0059">Arsenical resistance</keyword>